<feature type="domain" description="Ubiquitin-like protease family profile" evidence="3">
    <location>
        <begin position="49"/>
        <end position="137"/>
    </location>
</feature>
<evidence type="ECO:0000313" key="4">
    <source>
        <dbReference type="EMBL" id="CAF1963309.1"/>
    </source>
</evidence>
<name>A0A816LYR6_BRANA</name>
<gene>
    <name evidence="4" type="ORF">DARMORV10_C07P12200.1</name>
</gene>
<dbReference type="EMBL" id="HG994371">
    <property type="protein sequence ID" value="CAF1963309.1"/>
    <property type="molecule type" value="Genomic_DNA"/>
</dbReference>
<keyword evidence="1" id="KW-0645">Protease</keyword>
<reference evidence="4" key="1">
    <citation type="submission" date="2021-01" db="EMBL/GenBank/DDBJ databases">
        <authorList>
            <consortium name="Genoscope - CEA"/>
            <person name="William W."/>
        </authorList>
    </citation>
    <scope>NUCLEOTIDE SEQUENCE</scope>
</reference>
<accession>A0A816LYR6</accession>
<dbReference type="Pfam" id="PF02902">
    <property type="entry name" value="Peptidase_C48"/>
    <property type="match status" value="1"/>
</dbReference>
<sequence length="210" mass="24033">MVVYGKADSWEYTQKYTKLAQKNHIWCQVSNKDINHIVERAKPYSSKVVMDVLMKHLSLSYANQSLSEESKKSVFLDSKFVASLSRNYSKFSKIQAKETHVFTKGLVEVFGEMVDHCSDHYVFYVPFNLDKKHWVAGWRISNSQLVPMVVERAKTVPQNIISADSSLTSVLRMQTHALSGIEACRCIAPHILASEAQRVAVLLYEYHMKL</sequence>
<dbReference type="Proteomes" id="UP001295469">
    <property type="component" value="Chromosome C07"/>
</dbReference>
<dbReference type="GO" id="GO:0008234">
    <property type="term" value="F:cysteine-type peptidase activity"/>
    <property type="evidence" value="ECO:0007669"/>
    <property type="project" value="InterPro"/>
</dbReference>
<proteinExistence type="predicted"/>
<protein>
    <submittedName>
        <fullName evidence="4">(rape) hypothetical protein</fullName>
    </submittedName>
</protein>
<evidence type="ECO:0000256" key="1">
    <source>
        <dbReference type="ARBA" id="ARBA00022670"/>
    </source>
</evidence>
<organism evidence="4">
    <name type="scientific">Brassica napus</name>
    <name type="common">Rape</name>
    <dbReference type="NCBI Taxonomy" id="3708"/>
    <lineage>
        <taxon>Eukaryota</taxon>
        <taxon>Viridiplantae</taxon>
        <taxon>Streptophyta</taxon>
        <taxon>Embryophyta</taxon>
        <taxon>Tracheophyta</taxon>
        <taxon>Spermatophyta</taxon>
        <taxon>Magnoliopsida</taxon>
        <taxon>eudicotyledons</taxon>
        <taxon>Gunneridae</taxon>
        <taxon>Pentapetalae</taxon>
        <taxon>rosids</taxon>
        <taxon>malvids</taxon>
        <taxon>Brassicales</taxon>
        <taxon>Brassicaceae</taxon>
        <taxon>Brassiceae</taxon>
        <taxon>Brassica</taxon>
    </lineage>
</organism>
<dbReference type="AlphaFoldDB" id="A0A816LYR6"/>
<evidence type="ECO:0000259" key="3">
    <source>
        <dbReference type="Pfam" id="PF02902"/>
    </source>
</evidence>
<dbReference type="GO" id="GO:0006508">
    <property type="term" value="P:proteolysis"/>
    <property type="evidence" value="ECO:0007669"/>
    <property type="project" value="UniProtKB-KW"/>
</dbReference>
<keyword evidence="2" id="KW-0378">Hydrolase</keyword>
<dbReference type="InterPro" id="IPR003653">
    <property type="entry name" value="Peptidase_C48_C"/>
</dbReference>
<evidence type="ECO:0000256" key="2">
    <source>
        <dbReference type="ARBA" id="ARBA00022801"/>
    </source>
</evidence>